<feature type="compositionally biased region" description="Gly residues" evidence="7">
    <location>
        <begin position="333"/>
        <end position="346"/>
    </location>
</feature>
<dbReference type="FunFam" id="1.25.40.10:FF:000018">
    <property type="entry name" value="Cell division cycle protein 27 homolog B"/>
    <property type="match status" value="1"/>
</dbReference>
<dbReference type="PROSITE" id="PS50005">
    <property type="entry name" value="TPR"/>
    <property type="match status" value="4"/>
</dbReference>
<dbReference type="Pfam" id="PF00515">
    <property type="entry name" value="TPR_1"/>
    <property type="match status" value="1"/>
</dbReference>
<dbReference type="Pfam" id="PF12895">
    <property type="entry name" value="ANAPC3"/>
    <property type="match status" value="1"/>
</dbReference>
<dbReference type="Gene3D" id="1.25.40.10">
    <property type="entry name" value="Tetratricopeptide repeat domain"/>
    <property type="match status" value="4"/>
</dbReference>
<feature type="compositionally biased region" description="Low complexity" evidence="7">
    <location>
        <begin position="424"/>
        <end position="433"/>
    </location>
</feature>
<sequence>MEAFLVDCITSSLQVYMYRNATFLCERLFAEFPSENNLHLLATCYFRNNQAHRVYHILKGEKSAQLRYLFALACYEMGNLVEAESALSQSGDPGGEVPNGAAGYYLLGLICRQTDRRQAAITHYTQALSLDLFFWSAYEDLCILGAEDEAAALYGDVALFHLQRQQLQWDPQSQHNSQDMMDSPTASKPRGSPYSIDASPKQTRLHINDMGVNLVSTSGIHTPSSGGVSLYTTPSPGPSQIPAGPPALNRTMHGMFGSSNTGGSGTSSFLASQVGELSPRGLHAPAQQQRRKVMEEGKLKKVSGRLFAEPIPRRSTRLSGDSSVGTAQQSTSAGGGLLGLSSGNGMGNSSSGATGITGPTTRGGNAPILRSSTSRRSTVGLLESNVDNARRTYEIHDDPGSDEGGMASGRRGFTSGAEEDSVARGRGSSSFPPRGRRSMEGALEILSLFRLLGEAFRNLCLYRCQDTLQAFSKLSQQQYATGWVLCQVGRAYFEMVNYPEAERAFSWARRVSPYRLEGMDAYSTVLYHMKKDVELSYLAQETVAMDRLSPQAWCVMGNCFSLQKDHEAALKYFQRALQLDPYFTYAHTLCGHEYVAMEDFKEGISCYRQAIRIDPRHYNAWYGLGTIYFRQEKFEFAEYHFRQALLINSRSSVLLCYLGMALHALKRNGDSLNLLEQAILADSKNPLPKYQKANVLMSEERYDDALKELGYLNEVAPRESSVFFLMGKIYKRLNMPEQAMHHYCIALDLKPSSADVNLIKSAIEKVNVPDDLEDENL</sequence>
<dbReference type="InterPro" id="IPR011990">
    <property type="entry name" value="TPR-like_helical_dom_sf"/>
</dbReference>
<feature type="region of interest" description="Disordered" evidence="7">
    <location>
        <begin position="393"/>
        <end position="435"/>
    </location>
</feature>
<feature type="compositionally biased region" description="Polar residues" evidence="7">
    <location>
        <begin position="170"/>
        <end position="186"/>
    </location>
</feature>
<dbReference type="GO" id="GO:0005680">
    <property type="term" value="C:anaphase-promoting complex"/>
    <property type="evidence" value="ECO:0007669"/>
    <property type="project" value="UniProtKB-ARBA"/>
</dbReference>
<evidence type="ECO:0000313" key="9">
    <source>
        <dbReference type="Proteomes" id="UP000886520"/>
    </source>
</evidence>
<keyword evidence="9" id="KW-1185">Reference proteome</keyword>
<evidence type="ECO:0000256" key="5">
    <source>
        <dbReference type="ARBA" id="ARBA00038210"/>
    </source>
</evidence>
<evidence type="ECO:0000313" key="8">
    <source>
        <dbReference type="EMBL" id="KAI5083222.1"/>
    </source>
</evidence>
<evidence type="ECO:0000256" key="2">
    <source>
        <dbReference type="ARBA" id="ARBA00022737"/>
    </source>
</evidence>
<dbReference type="SUPFAM" id="SSF48452">
    <property type="entry name" value="TPR-like"/>
    <property type="match status" value="2"/>
</dbReference>
<dbReference type="EMBL" id="JABFUD020000002">
    <property type="protein sequence ID" value="KAI5083222.1"/>
    <property type="molecule type" value="Genomic_DNA"/>
</dbReference>
<comment type="caution">
    <text evidence="8">The sequence shown here is derived from an EMBL/GenBank/DDBJ whole genome shotgun (WGS) entry which is preliminary data.</text>
</comment>
<comment type="similarity">
    <text evidence="5">Belongs to the APC3/CDC27 family.</text>
</comment>
<protein>
    <submittedName>
        <fullName evidence="8">Uncharacterized protein</fullName>
    </submittedName>
</protein>
<dbReference type="SMART" id="SM00028">
    <property type="entry name" value="TPR"/>
    <property type="match status" value="7"/>
</dbReference>
<feature type="repeat" description="TPR" evidence="6">
    <location>
        <begin position="584"/>
        <end position="617"/>
    </location>
</feature>
<reference evidence="8" key="1">
    <citation type="submission" date="2021-01" db="EMBL/GenBank/DDBJ databases">
        <title>Adiantum capillus-veneris genome.</title>
        <authorList>
            <person name="Fang Y."/>
            <person name="Liao Q."/>
        </authorList>
    </citation>
    <scope>NUCLEOTIDE SEQUENCE</scope>
    <source>
        <strain evidence="8">H3</strain>
        <tissue evidence="8">Leaf</tissue>
    </source>
</reference>
<dbReference type="PANTHER" id="PTHR12558:SF13">
    <property type="entry name" value="CELL DIVISION CYCLE PROTEIN 27 HOMOLOG"/>
    <property type="match status" value="1"/>
</dbReference>
<dbReference type="AlphaFoldDB" id="A0A9D4VBL7"/>
<proteinExistence type="inferred from homology"/>
<dbReference type="PANTHER" id="PTHR12558">
    <property type="entry name" value="CELL DIVISION CYCLE 16,23,27"/>
    <property type="match status" value="1"/>
</dbReference>
<dbReference type="OrthoDB" id="329563at2759"/>
<dbReference type="Pfam" id="PF13181">
    <property type="entry name" value="TPR_8"/>
    <property type="match status" value="2"/>
</dbReference>
<keyword evidence="4" id="KW-0539">Nucleus</keyword>
<evidence type="ECO:0000256" key="4">
    <source>
        <dbReference type="ARBA" id="ARBA00023242"/>
    </source>
</evidence>
<dbReference type="GO" id="GO:0016567">
    <property type="term" value="P:protein ubiquitination"/>
    <property type="evidence" value="ECO:0007669"/>
    <property type="project" value="TreeGrafter"/>
</dbReference>
<gene>
    <name evidence="8" type="ORF">GOP47_0002965</name>
</gene>
<evidence type="ECO:0000256" key="3">
    <source>
        <dbReference type="ARBA" id="ARBA00022803"/>
    </source>
</evidence>
<keyword evidence="2" id="KW-0677">Repeat</keyword>
<accession>A0A9D4VBL7</accession>
<keyword evidence="3 6" id="KW-0802">TPR repeat</keyword>
<dbReference type="Proteomes" id="UP000886520">
    <property type="component" value="Chromosome 3"/>
</dbReference>
<feature type="region of interest" description="Disordered" evidence="7">
    <location>
        <begin position="170"/>
        <end position="199"/>
    </location>
</feature>
<dbReference type="GO" id="GO:0007091">
    <property type="term" value="P:metaphase/anaphase transition of mitotic cell cycle"/>
    <property type="evidence" value="ECO:0007669"/>
    <property type="project" value="TreeGrafter"/>
</dbReference>
<feature type="repeat" description="TPR" evidence="6">
    <location>
        <begin position="618"/>
        <end position="651"/>
    </location>
</feature>
<dbReference type="GO" id="GO:0031145">
    <property type="term" value="P:anaphase-promoting complex-dependent catabolic process"/>
    <property type="evidence" value="ECO:0007669"/>
    <property type="project" value="TreeGrafter"/>
</dbReference>
<dbReference type="Pfam" id="PF13432">
    <property type="entry name" value="TPR_16"/>
    <property type="match status" value="1"/>
</dbReference>
<dbReference type="PROSITE" id="PS50293">
    <property type="entry name" value="TPR_REGION"/>
    <property type="match status" value="1"/>
</dbReference>
<evidence type="ECO:0000256" key="7">
    <source>
        <dbReference type="SAM" id="MobiDB-lite"/>
    </source>
</evidence>
<feature type="repeat" description="TPR" evidence="6">
    <location>
        <begin position="720"/>
        <end position="753"/>
    </location>
</feature>
<feature type="region of interest" description="Disordered" evidence="7">
    <location>
        <begin position="311"/>
        <end position="379"/>
    </location>
</feature>
<comment type="subcellular location">
    <subcellularLocation>
        <location evidence="1">Nucleus</location>
    </subcellularLocation>
</comment>
<dbReference type="InterPro" id="IPR019734">
    <property type="entry name" value="TPR_rpt"/>
</dbReference>
<feature type="compositionally biased region" description="Polar residues" evidence="7">
    <location>
        <begin position="317"/>
        <end position="329"/>
    </location>
</feature>
<organism evidence="8 9">
    <name type="scientific">Adiantum capillus-veneris</name>
    <name type="common">Maidenhair fern</name>
    <dbReference type="NCBI Taxonomy" id="13818"/>
    <lineage>
        <taxon>Eukaryota</taxon>
        <taxon>Viridiplantae</taxon>
        <taxon>Streptophyta</taxon>
        <taxon>Embryophyta</taxon>
        <taxon>Tracheophyta</taxon>
        <taxon>Polypodiopsida</taxon>
        <taxon>Polypodiidae</taxon>
        <taxon>Polypodiales</taxon>
        <taxon>Pteridineae</taxon>
        <taxon>Pteridaceae</taxon>
        <taxon>Vittarioideae</taxon>
        <taxon>Adiantum</taxon>
    </lineage>
</organism>
<evidence type="ECO:0000256" key="6">
    <source>
        <dbReference type="PROSITE-ProRule" id="PRU00339"/>
    </source>
</evidence>
<dbReference type="GO" id="GO:0005737">
    <property type="term" value="C:cytoplasm"/>
    <property type="evidence" value="ECO:0007669"/>
    <property type="project" value="TreeGrafter"/>
</dbReference>
<feature type="repeat" description="TPR" evidence="6">
    <location>
        <begin position="550"/>
        <end position="583"/>
    </location>
</feature>
<name>A0A9D4VBL7_ADICA</name>
<dbReference type="GO" id="GO:0051301">
    <property type="term" value="P:cell division"/>
    <property type="evidence" value="ECO:0007669"/>
    <property type="project" value="TreeGrafter"/>
</dbReference>
<evidence type="ECO:0000256" key="1">
    <source>
        <dbReference type="ARBA" id="ARBA00004123"/>
    </source>
</evidence>